<dbReference type="EC" id="1.5.1.3" evidence="2"/>
<dbReference type="GO" id="GO:0046452">
    <property type="term" value="P:dihydrofolate metabolic process"/>
    <property type="evidence" value="ECO:0007669"/>
    <property type="project" value="TreeGrafter"/>
</dbReference>
<dbReference type="InterPro" id="IPR012259">
    <property type="entry name" value="DHFR"/>
</dbReference>
<accession>A0A3G3BVK7</accession>
<feature type="domain" description="DHFR" evidence="6">
    <location>
        <begin position="1"/>
        <end position="161"/>
    </location>
</feature>
<dbReference type="GO" id="GO:0046655">
    <property type="term" value="P:folic acid metabolic process"/>
    <property type="evidence" value="ECO:0007669"/>
    <property type="project" value="TreeGrafter"/>
</dbReference>
<keyword evidence="3" id="KW-0554">One-carbon metabolism</keyword>
<dbReference type="Proteomes" id="UP000274199">
    <property type="component" value="Segment"/>
</dbReference>
<dbReference type="PANTHER" id="PTHR48069:SF3">
    <property type="entry name" value="DIHYDROFOLATE REDUCTASE"/>
    <property type="match status" value="1"/>
</dbReference>
<evidence type="ECO:0000256" key="1">
    <source>
        <dbReference type="ARBA" id="ARBA00004903"/>
    </source>
</evidence>
<dbReference type="PIRSF" id="PIRSF000194">
    <property type="entry name" value="DHFR"/>
    <property type="match status" value="1"/>
</dbReference>
<evidence type="ECO:0000313" key="7">
    <source>
        <dbReference type="EMBL" id="AYP68288.1"/>
    </source>
</evidence>
<dbReference type="InterPro" id="IPR001796">
    <property type="entry name" value="DHFR_dom"/>
</dbReference>
<organism evidence="7 8">
    <name type="scientific">Bacillus phage vB_BcoS-136</name>
    <dbReference type="NCBI Taxonomy" id="2419619"/>
    <lineage>
        <taxon>Viruses</taxon>
        <taxon>Duplodnaviria</taxon>
        <taxon>Heunggongvirae</taxon>
        <taxon>Uroviricota</taxon>
        <taxon>Caudoviricetes</taxon>
        <taxon>Heleneionescovirinae</taxon>
        <taxon>Kenyattavirus</taxon>
        <taxon>Kenyattavirus kv136</taxon>
    </lineage>
</organism>
<dbReference type="PROSITE" id="PS51330">
    <property type="entry name" value="DHFR_2"/>
    <property type="match status" value="1"/>
</dbReference>
<evidence type="ECO:0000313" key="8">
    <source>
        <dbReference type="Proteomes" id="UP000274199"/>
    </source>
</evidence>
<evidence type="ECO:0000256" key="4">
    <source>
        <dbReference type="ARBA" id="ARBA00022857"/>
    </source>
</evidence>
<evidence type="ECO:0000256" key="5">
    <source>
        <dbReference type="ARBA" id="ARBA00023002"/>
    </source>
</evidence>
<dbReference type="RefSeq" id="YP_010681536.1">
    <property type="nucleotide sequence ID" value="NC_071049.1"/>
</dbReference>
<dbReference type="SUPFAM" id="SSF53597">
    <property type="entry name" value="Dihydrofolate reductase-like"/>
    <property type="match status" value="1"/>
</dbReference>
<dbReference type="GO" id="GO:0004146">
    <property type="term" value="F:dihydrofolate reductase activity"/>
    <property type="evidence" value="ECO:0007669"/>
    <property type="project" value="UniProtKB-EC"/>
</dbReference>
<dbReference type="Gene3D" id="3.40.430.10">
    <property type="entry name" value="Dihydrofolate Reductase, subunit A"/>
    <property type="match status" value="1"/>
</dbReference>
<dbReference type="PANTHER" id="PTHR48069">
    <property type="entry name" value="DIHYDROFOLATE REDUCTASE"/>
    <property type="match status" value="1"/>
</dbReference>
<protein>
    <recommendedName>
        <fullName evidence="2">dihydrofolate reductase</fullName>
        <ecNumber evidence="2">1.5.1.3</ecNumber>
    </recommendedName>
</protein>
<dbReference type="GO" id="GO:0050661">
    <property type="term" value="F:NADP binding"/>
    <property type="evidence" value="ECO:0007669"/>
    <property type="project" value="InterPro"/>
</dbReference>
<dbReference type="CDD" id="cd00209">
    <property type="entry name" value="DHFR"/>
    <property type="match status" value="1"/>
</dbReference>
<sequence length="164" mass="18992">MITLIACVEMNDGIGDAEGNLLFNYPKDMQHFKSITTGKVVVMGRKTWESLPKKPLPKRKNYVLTTDTSYDAIGAKVVHDIDEILELAKSHDVYIIGGGEVYYQFMEHADKLILTHVHHIDFNARVFFPKVEVREWKLVKATKHEADDKHEHPFTFAFYERKKD</sequence>
<dbReference type="GO" id="GO:0046654">
    <property type="term" value="P:tetrahydrofolate biosynthetic process"/>
    <property type="evidence" value="ECO:0007669"/>
    <property type="project" value="InterPro"/>
</dbReference>
<gene>
    <name evidence="7" type="primary">dfrA</name>
    <name evidence="7" type="ORF">vBBcoS136_00174</name>
</gene>
<evidence type="ECO:0000256" key="2">
    <source>
        <dbReference type="ARBA" id="ARBA00012856"/>
    </source>
</evidence>
<keyword evidence="8" id="KW-1185">Reference proteome</keyword>
<keyword evidence="4" id="KW-0521">NADP</keyword>
<keyword evidence="5 7" id="KW-0560">Oxidoreductase</keyword>
<name>A0A3G3BVK7_9CAUD</name>
<dbReference type="KEGG" id="vg:77958127"/>
<dbReference type="EMBL" id="MH884508">
    <property type="protein sequence ID" value="AYP68288.1"/>
    <property type="molecule type" value="Genomic_DNA"/>
</dbReference>
<proteinExistence type="predicted"/>
<dbReference type="InterPro" id="IPR024072">
    <property type="entry name" value="DHFR-like_dom_sf"/>
</dbReference>
<comment type="pathway">
    <text evidence="1">Cofactor biosynthesis; tetrahydrofolate biosynthesis; 5,6,7,8-tetrahydrofolate from 7,8-dihydrofolate: step 1/1.</text>
</comment>
<evidence type="ECO:0000256" key="3">
    <source>
        <dbReference type="ARBA" id="ARBA00022563"/>
    </source>
</evidence>
<reference evidence="7 8" key="1">
    <citation type="submission" date="2018-09" db="EMBL/GenBank/DDBJ databases">
        <title>Comparative Genomic Analysis of Eight Novel Haloalkaliphilic Bacteriophages from Lake Elmenteita, Kenya.</title>
        <authorList>
            <person name="Akhwale J.K."/>
        </authorList>
    </citation>
    <scope>NUCLEOTIDE SEQUENCE [LARGE SCALE GENOMIC DNA]</scope>
</reference>
<dbReference type="Pfam" id="PF00186">
    <property type="entry name" value="DHFR_1"/>
    <property type="match status" value="1"/>
</dbReference>
<evidence type="ECO:0000259" key="6">
    <source>
        <dbReference type="PROSITE" id="PS51330"/>
    </source>
</evidence>
<dbReference type="PRINTS" id="PR00070">
    <property type="entry name" value="DHFR"/>
</dbReference>
<dbReference type="GO" id="GO:0006730">
    <property type="term" value="P:one-carbon metabolic process"/>
    <property type="evidence" value="ECO:0007669"/>
    <property type="project" value="UniProtKB-KW"/>
</dbReference>
<dbReference type="GeneID" id="77958127"/>